<dbReference type="GO" id="GO:0017000">
    <property type="term" value="P:antibiotic biosynthetic process"/>
    <property type="evidence" value="ECO:0007669"/>
    <property type="project" value="UniProtKB-KW"/>
</dbReference>
<evidence type="ECO:0000256" key="4">
    <source>
        <dbReference type="ARBA" id="ARBA00023194"/>
    </source>
</evidence>
<dbReference type="InterPro" id="IPR003819">
    <property type="entry name" value="TauD/TfdA-like"/>
</dbReference>
<reference evidence="6 7" key="1">
    <citation type="submission" date="2019-06" db="EMBL/GenBank/DDBJ databases">
        <title>Draft genome sequence of Corynebacterium striatum NBRC 15291.</title>
        <authorList>
            <person name="Miura T."/>
            <person name="Furukawa M."/>
            <person name="Shimamura M."/>
            <person name="Ohyama Y."/>
            <person name="Yamazoe A."/>
            <person name="Kawasaki H."/>
        </authorList>
    </citation>
    <scope>NUCLEOTIDE SEQUENCE [LARGE SCALE GENOMIC DNA]</scope>
    <source>
        <strain evidence="6 7">NBRC 15291</strain>
    </source>
</reference>
<sequence length="221" mass="24087">MLVDENLQKDFTASGFVLRKGASYSEFVNSVVALGKIRMHRDSNPSGVTEVKVETKLTTTESVLGLTNAGLRMHTDSSGVSVPPKGIGLYCEQPASSGGDSTFCNVEKLVGFLQMHGEELVDLLQDEGAAIFKGAGGVFSGPILTRGEGGVWNIRLRLDQGAFFNYGLISKLDVLQEAIAQNSFSVSMKEGDFYLLDNLRWLHGRTTFAGENRKMLRLLFD</sequence>
<evidence type="ECO:0000256" key="1">
    <source>
        <dbReference type="ARBA" id="ARBA00001954"/>
    </source>
</evidence>
<feature type="domain" description="TauD/TfdA-like" evidence="5">
    <location>
        <begin position="15"/>
        <end position="120"/>
    </location>
</feature>
<evidence type="ECO:0000256" key="3">
    <source>
        <dbReference type="ARBA" id="ARBA00023004"/>
    </source>
</evidence>
<comment type="cofactor">
    <cofactor evidence="1">
        <name>Fe(2+)</name>
        <dbReference type="ChEBI" id="CHEBI:29033"/>
    </cofactor>
</comment>
<organism evidence="6 7">
    <name type="scientific">Corynebacterium striatum</name>
    <dbReference type="NCBI Taxonomy" id="43770"/>
    <lineage>
        <taxon>Bacteria</taxon>
        <taxon>Bacillati</taxon>
        <taxon>Actinomycetota</taxon>
        <taxon>Actinomycetes</taxon>
        <taxon>Mycobacteriales</taxon>
        <taxon>Corynebacteriaceae</taxon>
        <taxon>Corynebacterium</taxon>
    </lineage>
</organism>
<feature type="domain" description="TauD/TfdA-like" evidence="5">
    <location>
        <begin position="172"/>
        <end position="218"/>
    </location>
</feature>
<dbReference type="PANTHER" id="PTHR10696">
    <property type="entry name" value="GAMMA-BUTYROBETAINE HYDROXYLASE-RELATED"/>
    <property type="match status" value="1"/>
</dbReference>
<dbReference type="EMBL" id="BJLD01000002">
    <property type="protein sequence ID" value="GEA43118.1"/>
    <property type="molecule type" value="Genomic_DNA"/>
</dbReference>
<dbReference type="GO" id="GO:0016491">
    <property type="term" value="F:oxidoreductase activity"/>
    <property type="evidence" value="ECO:0007669"/>
    <property type="project" value="UniProtKB-KW"/>
</dbReference>
<evidence type="ECO:0000313" key="6">
    <source>
        <dbReference type="EMBL" id="GEA43118.1"/>
    </source>
</evidence>
<accession>A0AAQ1TXI2</accession>
<dbReference type="Gene3D" id="3.60.130.10">
    <property type="entry name" value="Clavaminate synthase-like"/>
    <property type="match status" value="2"/>
</dbReference>
<evidence type="ECO:0000259" key="5">
    <source>
        <dbReference type="Pfam" id="PF02668"/>
    </source>
</evidence>
<dbReference type="InterPro" id="IPR050411">
    <property type="entry name" value="AlphaKG_dependent_hydroxylases"/>
</dbReference>
<evidence type="ECO:0000256" key="2">
    <source>
        <dbReference type="ARBA" id="ARBA00023002"/>
    </source>
</evidence>
<dbReference type="RefSeq" id="WP_169305117.1">
    <property type="nucleotide sequence ID" value="NZ_BJLD01000002.1"/>
</dbReference>
<dbReference type="Pfam" id="PF02668">
    <property type="entry name" value="TauD"/>
    <property type="match status" value="2"/>
</dbReference>
<dbReference type="SUPFAM" id="SSF51197">
    <property type="entry name" value="Clavaminate synthase-like"/>
    <property type="match status" value="1"/>
</dbReference>
<keyword evidence="2" id="KW-0560">Oxidoreductase</keyword>
<proteinExistence type="predicted"/>
<comment type="caution">
    <text evidence="6">The sequence shown here is derived from an EMBL/GenBank/DDBJ whole genome shotgun (WGS) entry which is preliminary data.</text>
</comment>
<dbReference type="PANTHER" id="PTHR10696:SF56">
    <property type="entry name" value="TAUD_TFDA-LIKE DOMAIN-CONTAINING PROTEIN"/>
    <property type="match status" value="1"/>
</dbReference>
<keyword evidence="3" id="KW-0408">Iron</keyword>
<protein>
    <recommendedName>
        <fullName evidence="5">TauD/TfdA-like domain-containing protein</fullName>
    </recommendedName>
</protein>
<evidence type="ECO:0000313" key="7">
    <source>
        <dbReference type="Proteomes" id="UP000315234"/>
    </source>
</evidence>
<dbReference type="AlphaFoldDB" id="A0AAQ1TXI2"/>
<gene>
    <name evidence="6" type="ORF">Cst04h_12880</name>
</gene>
<dbReference type="Proteomes" id="UP000315234">
    <property type="component" value="Unassembled WGS sequence"/>
</dbReference>
<keyword evidence="4" id="KW-0045">Antibiotic biosynthesis</keyword>
<name>A0AAQ1TXI2_CORST</name>
<dbReference type="InterPro" id="IPR042098">
    <property type="entry name" value="TauD-like_sf"/>
</dbReference>